<evidence type="ECO:0000313" key="3">
    <source>
        <dbReference type="Proteomes" id="UP000466442"/>
    </source>
</evidence>
<dbReference type="EMBL" id="WIXP02000002">
    <property type="protein sequence ID" value="KAF6214453.1"/>
    <property type="molecule type" value="Genomic_DNA"/>
</dbReference>
<sequence length="217" mass="24457">MERKADAFSMIVGRASNSLEEGSEKIEELRSKDKPNSSRTCQFCEVEAHSLKDCRKWDIRDEEEDDRLTELVAIEKVGTEEDEKLKPLEDDVAIDISDENTKRSKGGENRETGLLLHDFESVPESRTAAKRLRTLERKMDRGFADANGAMLDKGNARVLSPKGAERVMETIPAELSAKVQGENMTDPCFAYSVKPYPEKDVPKLGITWKELQDVGKH</sequence>
<keyword evidence="3" id="KW-1185">Reference proteome</keyword>
<feature type="region of interest" description="Disordered" evidence="1">
    <location>
        <begin position="15"/>
        <end position="38"/>
    </location>
</feature>
<evidence type="ECO:0000256" key="1">
    <source>
        <dbReference type="SAM" id="MobiDB-lite"/>
    </source>
</evidence>
<gene>
    <name evidence="2" type="ORF">GE061_009196</name>
</gene>
<dbReference type="OrthoDB" id="6434680at2759"/>
<organism evidence="2 3">
    <name type="scientific">Apolygus lucorum</name>
    <name type="common">Small green plant bug</name>
    <name type="synonym">Lygocoris lucorum</name>
    <dbReference type="NCBI Taxonomy" id="248454"/>
    <lineage>
        <taxon>Eukaryota</taxon>
        <taxon>Metazoa</taxon>
        <taxon>Ecdysozoa</taxon>
        <taxon>Arthropoda</taxon>
        <taxon>Hexapoda</taxon>
        <taxon>Insecta</taxon>
        <taxon>Pterygota</taxon>
        <taxon>Neoptera</taxon>
        <taxon>Paraneoptera</taxon>
        <taxon>Hemiptera</taxon>
        <taxon>Heteroptera</taxon>
        <taxon>Panheteroptera</taxon>
        <taxon>Cimicomorpha</taxon>
        <taxon>Miridae</taxon>
        <taxon>Mirini</taxon>
        <taxon>Apolygus</taxon>
    </lineage>
</organism>
<feature type="compositionally biased region" description="Basic and acidic residues" evidence="1">
    <location>
        <begin position="22"/>
        <end position="36"/>
    </location>
</feature>
<dbReference type="Proteomes" id="UP000466442">
    <property type="component" value="Unassembled WGS sequence"/>
</dbReference>
<reference evidence="2" key="1">
    <citation type="journal article" date="2021" name="Mol. Ecol. Resour.">
        <title>Apolygus lucorum genome provides insights into omnivorousness and mesophyll feeding.</title>
        <authorList>
            <person name="Liu Y."/>
            <person name="Liu H."/>
            <person name="Wang H."/>
            <person name="Huang T."/>
            <person name="Liu B."/>
            <person name="Yang B."/>
            <person name="Yin L."/>
            <person name="Li B."/>
            <person name="Zhang Y."/>
            <person name="Zhang S."/>
            <person name="Jiang F."/>
            <person name="Zhang X."/>
            <person name="Ren Y."/>
            <person name="Wang B."/>
            <person name="Wang S."/>
            <person name="Lu Y."/>
            <person name="Wu K."/>
            <person name="Fan W."/>
            <person name="Wang G."/>
        </authorList>
    </citation>
    <scope>NUCLEOTIDE SEQUENCE</scope>
    <source>
        <strain evidence="2">12Hb</strain>
    </source>
</reference>
<dbReference type="AlphaFoldDB" id="A0A8S9XZV8"/>
<comment type="caution">
    <text evidence="2">The sequence shown here is derived from an EMBL/GenBank/DDBJ whole genome shotgun (WGS) entry which is preliminary data.</text>
</comment>
<evidence type="ECO:0000313" key="2">
    <source>
        <dbReference type="EMBL" id="KAF6214453.1"/>
    </source>
</evidence>
<accession>A0A8S9XZV8</accession>
<proteinExistence type="predicted"/>
<protein>
    <submittedName>
        <fullName evidence="2">Uncharacterized protein</fullName>
    </submittedName>
</protein>
<name>A0A8S9XZV8_APOLU</name>